<evidence type="ECO:0000313" key="4">
    <source>
        <dbReference type="Proteomes" id="UP001140560"/>
    </source>
</evidence>
<feature type="chain" id="PRO_5040775917" evidence="2">
    <location>
        <begin position="21"/>
        <end position="234"/>
    </location>
</feature>
<dbReference type="EMBL" id="JAPEUY010000019">
    <property type="protein sequence ID" value="KAJ4363618.1"/>
    <property type="molecule type" value="Genomic_DNA"/>
</dbReference>
<keyword evidence="4" id="KW-1185">Reference proteome</keyword>
<feature type="compositionally biased region" description="Acidic residues" evidence="1">
    <location>
        <begin position="205"/>
        <end position="226"/>
    </location>
</feature>
<evidence type="ECO:0000256" key="1">
    <source>
        <dbReference type="SAM" id="MobiDB-lite"/>
    </source>
</evidence>
<reference evidence="3" key="1">
    <citation type="submission" date="2022-10" db="EMBL/GenBank/DDBJ databases">
        <title>Tapping the CABI collections for fungal endophytes: first genome assemblies for Collariella, Neodidymelliopsis, Ascochyta clinopodiicola, Didymella pomorum, Didymosphaeria variabile, Neocosmospora piperis and Neocucurbitaria cava.</title>
        <authorList>
            <person name="Hill R."/>
        </authorList>
    </citation>
    <scope>NUCLEOTIDE SEQUENCE</scope>
    <source>
        <strain evidence="3">IMI 356814</strain>
    </source>
</reference>
<feature type="signal peptide" evidence="2">
    <location>
        <begin position="1"/>
        <end position="20"/>
    </location>
</feature>
<sequence>MDKLRSLLSLILHSTPLTTGMGSVYVIIMSWSENPMKPPFKLNAKSFDDAQQLLRNCTNTKLYDAQKDVNRPPDSSLGWDSILEFNEQREDEGHVHNWGWYKHREQAEDVIEALIEVTKHRRTVVRFSTTHYHKTEKVYMCSYGVNEGYQGVGDAVLEQHEGMEMMTRRMITKTVYYWWQIEKVEMPLLKVDEDVAKAGGHREEDDGDTDDEEFEEDEDTDDEEFAEAMGLRPG</sequence>
<keyword evidence="2" id="KW-0732">Signal</keyword>
<feature type="region of interest" description="Disordered" evidence="1">
    <location>
        <begin position="197"/>
        <end position="234"/>
    </location>
</feature>
<gene>
    <name evidence="3" type="ORF">N0V83_009914</name>
</gene>
<name>A0A9W8XZA4_9PLEO</name>
<comment type="caution">
    <text evidence="3">The sequence shown here is derived from an EMBL/GenBank/DDBJ whole genome shotgun (WGS) entry which is preliminary data.</text>
</comment>
<proteinExistence type="predicted"/>
<protein>
    <submittedName>
        <fullName evidence="3">Uncharacterized protein</fullName>
    </submittedName>
</protein>
<organism evidence="3 4">
    <name type="scientific">Neocucurbitaria cava</name>
    <dbReference type="NCBI Taxonomy" id="798079"/>
    <lineage>
        <taxon>Eukaryota</taxon>
        <taxon>Fungi</taxon>
        <taxon>Dikarya</taxon>
        <taxon>Ascomycota</taxon>
        <taxon>Pezizomycotina</taxon>
        <taxon>Dothideomycetes</taxon>
        <taxon>Pleosporomycetidae</taxon>
        <taxon>Pleosporales</taxon>
        <taxon>Pleosporineae</taxon>
        <taxon>Cucurbitariaceae</taxon>
        <taxon>Neocucurbitaria</taxon>
    </lineage>
</organism>
<evidence type="ECO:0000256" key="2">
    <source>
        <dbReference type="SAM" id="SignalP"/>
    </source>
</evidence>
<dbReference type="AlphaFoldDB" id="A0A9W8XZA4"/>
<dbReference type="Proteomes" id="UP001140560">
    <property type="component" value="Unassembled WGS sequence"/>
</dbReference>
<accession>A0A9W8XZA4</accession>
<evidence type="ECO:0000313" key="3">
    <source>
        <dbReference type="EMBL" id="KAJ4363618.1"/>
    </source>
</evidence>